<dbReference type="Pfam" id="PF12770">
    <property type="entry name" value="CHAT"/>
    <property type="match status" value="1"/>
</dbReference>
<name>A0A0C3BGW1_PILCF</name>
<reference evidence="2 3" key="1">
    <citation type="submission" date="2014-04" db="EMBL/GenBank/DDBJ databases">
        <authorList>
            <consortium name="DOE Joint Genome Institute"/>
            <person name="Kuo A."/>
            <person name="Tarkka M."/>
            <person name="Buscot F."/>
            <person name="Kohler A."/>
            <person name="Nagy L.G."/>
            <person name="Floudas D."/>
            <person name="Copeland A."/>
            <person name="Barry K.W."/>
            <person name="Cichocki N."/>
            <person name="Veneault-Fourrey C."/>
            <person name="LaButti K."/>
            <person name="Lindquist E.A."/>
            <person name="Lipzen A."/>
            <person name="Lundell T."/>
            <person name="Morin E."/>
            <person name="Murat C."/>
            <person name="Sun H."/>
            <person name="Tunlid A."/>
            <person name="Henrissat B."/>
            <person name="Grigoriev I.V."/>
            <person name="Hibbett D.S."/>
            <person name="Martin F."/>
            <person name="Nordberg H.P."/>
            <person name="Cantor M.N."/>
            <person name="Hua S.X."/>
        </authorList>
    </citation>
    <scope>NUCLEOTIDE SEQUENCE [LARGE SCALE GENOMIC DNA]</scope>
    <source>
        <strain evidence="2 3">F 1598</strain>
    </source>
</reference>
<sequence length="839" mass="92912">HPLRCTSLNNLANALTTRFERSGQREDLDEAILFNRQALELRTTSHPLRSSSLNNLANALTTRFEQSGRWEDLDEAVVCNRQALELRPAPHPLRCSSLNNLANALKTGFERSGQREDLDEAISFHQQALELRPAPHHLRSSSLHNLANILMTRFEQSGKWEDLDGAILLNREALELRPAPHPLRSSSLHNLANALRTRFEHSDQRDDLDMAIDTYYKSLDALVGGHPKICLYSADLGRALIHAYSNTHESEYLDKAMDSFQAAVTCTVAPASERFRAAKSWAHYADSNHKSSLDAYQAAIELLPRLAMLGLDLQSRQQAITSGSDGLARDAAACAIRSAQYEKAVELLEEGRAVFWSQALQLRTSTVDLRDAAPALEDKLRRISVALEQGSLRDVSRDLSDSPQKVMSIEGEASHFRRLDDDWLTTLEKVRRLDGFQDFLRPSRLSTLQHAADKGPVVIINASETGCAALIITLAGVQHVPFPDLSFTEVTKLVKILRGAISQGGRDALLLDSNRAHVEGLIQQMPFISDTVQLLRLSFERSVRRGTSAQPNGIFRYVLGFLWESVVEPVIRTLGLERAAVPPNLWWCPTGPFAFLPLHAAGLYHTEETESISDYVISSYTPTIKALLGDIPVHNDSFKMMVVIQSETPGQKSLPYTLEELRKIETHVPEEELVKLVPGSVKDVMLNLPATSIAHFACHGHQNSQNPLESALLLKDGPLKVSQIMGQSIPHASLAFLSACETAMGDENLPDEVIHLGATLLFAGFRGVVATMWSIADVDGPKIADTFYESIFDKASSNTTNSSGPDTTRAARALHYAVIKLRSENVSFVRWVPFIHLGR</sequence>
<dbReference type="OrthoDB" id="9991317at2759"/>
<keyword evidence="3" id="KW-1185">Reference proteome</keyword>
<dbReference type="InterPro" id="IPR011990">
    <property type="entry name" value="TPR-like_helical_dom_sf"/>
</dbReference>
<dbReference type="PANTHER" id="PTHR19959:SF119">
    <property type="entry name" value="FUNGAL LIPASE-LIKE DOMAIN-CONTAINING PROTEIN"/>
    <property type="match status" value="1"/>
</dbReference>
<dbReference type="Pfam" id="PF13374">
    <property type="entry name" value="TPR_10"/>
    <property type="match status" value="2"/>
</dbReference>
<dbReference type="EMBL" id="KN833033">
    <property type="protein sequence ID" value="KIM76577.1"/>
    <property type="molecule type" value="Genomic_DNA"/>
</dbReference>
<evidence type="ECO:0000313" key="2">
    <source>
        <dbReference type="EMBL" id="KIM76577.1"/>
    </source>
</evidence>
<gene>
    <name evidence="2" type="ORF">PILCRDRAFT_641571</name>
</gene>
<reference evidence="3" key="2">
    <citation type="submission" date="2015-01" db="EMBL/GenBank/DDBJ databases">
        <title>Evolutionary Origins and Diversification of the Mycorrhizal Mutualists.</title>
        <authorList>
            <consortium name="DOE Joint Genome Institute"/>
            <consortium name="Mycorrhizal Genomics Consortium"/>
            <person name="Kohler A."/>
            <person name="Kuo A."/>
            <person name="Nagy L.G."/>
            <person name="Floudas D."/>
            <person name="Copeland A."/>
            <person name="Barry K.W."/>
            <person name="Cichocki N."/>
            <person name="Veneault-Fourrey C."/>
            <person name="LaButti K."/>
            <person name="Lindquist E.A."/>
            <person name="Lipzen A."/>
            <person name="Lundell T."/>
            <person name="Morin E."/>
            <person name="Murat C."/>
            <person name="Riley R."/>
            <person name="Ohm R."/>
            <person name="Sun H."/>
            <person name="Tunlid A."/>
            <person name="Henrissat B."/>
            <person name="Grigoriev I.V."/>
            <person name="Hibbett D.S."/>
            <person name="Martin F."/>
        </authorList>
    </citation>
    <scope>NUCLEOTIDE SEQUENCE [LARGE SCALE GENOMIC DNA]</scope>
    <source>
        <strain evidence="3">F 1598</strain>
    </source>
</reference>
<dbReference type="AlphaFoldDB" id="A0A0C3BGW1"/>
<dbReference type="SUPFAM" id="SSF81901">
    <property type="entry name" value="HCP-like"/>
    <property type="match status" value="1"/>
</dbReference>
<dbReference type="PANTHER" id="PTHR19959">
    <property type="entry name" value="KINESIN LIGHT CHAIN"/>
    <property type="match status" value="1"/>
</dbReference>
<feature type="non-terminal residue" evidence="2">
    <location>
        <position position="1"/>
    </location>
</feature>
<accession>A0A0C3BGW1</accession>
<feature type="domain" description="CHAT" evidence="1">
    <location>
        <begin position="562"/>
        <end position="838"/>
    </location>
</feature>
<proteinExistence type="predicted"/>
<protein>
    <recommendedName>
        <fullName evidence="1">CHAT domain-containing protein</fullName>
    </recommendedName>
</protein>
<dbReference type="Proteomes" id="UP000054166">
    <property type="component" value="Unassembled WGS sequence"/>
</dbReference>
<dbReference type="InParanoid" id="A0A0C3BGW1"/>
<evidence type="ECO:0000259" key="1">
    <source>
        <dbReference type="Pfam" id="PF12770"/>
    </source>
</evidence>
<evidence type="ECO:0000313" key="3">
    <source>
        <dbReference type="Proteomes" id="UP000054166"/>
    </source>
</evidence>
<dbReference type="InterPro" id="IPR024983">
    <property type="entry name" value="CHAT_dom"/>
</dbReference>
<dbReference type="HOGENOM" id="CLU_001305_5_1_1"/>
<organism evidence="2 3">
    <name type="scientific">Piloderma croceum (strain F 1598)</name>
    <dbReference type="NCBI Taxonomy" id="765440"/>
    <lineage>
        <taxon>Eukaryota</taxon>
        <taxon>Fungi</taxon>
        <taxon>Dikarya</taxon>
        <taxon>Basidiomycota</taxon>
        <taxon>Agaricomycotina</taxon>
        <taxon>Agaricomycetes</taxon>
        <taxon>Agaricomycetidae</taxon>
        <taxon>Atheliales</taxon>
        <taxon>Atheliaceae</taxon>
        <taxon>Piloderma</taxon>
    </lineage>
</organism>
<dbReference type="Gene3D" id="1.25.40.10">
    <property type="entry name" value="Tetratricopeptide repeat domain"/>
    <property type="match status" value="2"/>
</dbReference>
<dbReference type="STRING" id="765440.A0A0C3BGW1"/>